<name>A0AAD3CNU9_9STRA</name>
<protein>
    <submittedName>
        <fullName evidence="6">Uncharacterized protein</fullName>
    </submittedName>
</protein>
<feature type="transmembrane region" description="Helical" evidence="5">
    <location>
        <begin position="85"/>
        <end position="108"/>
    </location>
</feature>
<organism evidence="6 7">
    <name type="scientific">Chaetoceros tenuissimus</name>
    <dbReference type="NCBI Taxonomy" id="426638"/>
    <lineage>
        <taxon>Eukaryota</taxon>
        <taxon>Sar</taxon>
        <taxon>Stramenopiles</taxon>
        <taxon>Ochrophyta</taxon>
        <taxon>Bacillariophyta</taxon>
        <taxon>Coscinodiscophyceae</taxon>
        <taxon>Chaetocerotophycidae</taxon>
        <taxon>Chaetocerotales</taxon>
        <taxon>Chaetocerotaceae</taxon>
        <taxon>Chaetoceros</taxon>
    </lineage>
</organism>
<keyword evidence="7" id="KW-1185">Reference proteome</keyword>
<comment type="caution">
    <text evidence="6">The sequence shown here is derived from an EMBL/GenBank/DDBJ whole genome shotgun (WGS) entry which is preliminary data.</text>
</comment>
<feature type="transmembrane region" description="Helical" evidence="5">
    <location>
        <begin position="325"/>
        <end position="344"/>
    </location>
</feature>
<evidence type="ECO:0000313" key="7">
    <source>
        <dbReference type="Proteomes" id="UP001054902"/>
    </source>
</evidence>
<evidence type="ECO:0000256" key="4">
    <source>
        <dbReference type="ARBA" id="ARBA00023136"/>
    </source>
</evidence>
<dbReference type="GO" id="GO:0005886">
    <property type="term" value="C:plasma membrane"/>
    <property type="evidence" value="ECO:0007669"/>
    <property type="project" value="TreeGrafter"/>
</dbReference>
<keyword evidence="3 5" id="KW-1133">Transmembrane helix</keyword>
<reference evidence="6 7" key="1">
    <citation type="journal article" date="2021" name="Sci. Rep.">
        <title>The genome of the diatom Chaetoceros tenuissimus carries an ancient integrated fragment of an extant virus.</title>
        <authorList>
            <person name="Hongo Y."/>
            <person name="Kimura K."/>
            <person name="Takaki Y."/>
            <person name="Yoshida Y."/>
            <person name="Baba S."/>
            <person name="Kobayashi G."/>
            <person name="Nagasaki K."/>
            <person name="Hano T."/>
            <person name="Tomaru Y."/>
        </authorList>
    </citation>
    <scope>NUCLEOTIDE SEQUENCE [LARGE SCALE GENOMIC DNA]</scope>
    <source>
        <strain evidence="6 7">NIES-3715</strain>
    </source>
</reference>
<gene>
    <name evidence="6" type="ORF">CTEN210_04580</name>
</gene>
<keyword evidence="2 5" id="KW-0812">Transmembrane</keyword>
<dbReference type="SUPFAM" id="SSF81321">
    <property type="entry name" value="Family A G protein-coupled receptor-like"/>
    <property type="match status" value="1"/>
</dbReference>
<evidence type="ECO:0000313" key="6">
    <source>
        <dbReference type="EMBL" id="GFH48104.1"/>
    </source>
</evidence>
<evidence type="ECO:0000256" key="3">
    <source>
        <dbReference type="ARBA" id="ARBA00022989"/>
    </source>
</evidence>
<dbReference type="Gene3D" id="1.20.1070.10">
    <property type="entry name" value="Rhodopsin 7-helix transmembrane proteins"/>
    <property type="match status" value="1"/>
</dbReference>
<dbReference type="Proteomes" id="UP001054902">
    <property type="component" value="Unassembled WGS sequence"/>
</dbReference>
<evidence type="ECO:0000256" key="1">
    <source>
        <dbReference type="ARBA" id="ARBA00004141"/>
    </source>
</evidence>
<feature type="transmembrane region" description="Helical" evidence="5">
    <location>
        <begin position="189"/>
        <end position="215"/>
    </location>
</feature>
<proteinExistence type="predicted"/>
<comment type="subcellular location">
    <subcellularLocation>
        <location evidence="1">Membrane</location>
        <topology evidence="1">Multi-pass membrane protein</topology>
    </subcellularLocation>
</comment>
<dbReference type="GO" id="GO:0007189">
    <property type="term" value="P:adenylate cyclase-activating G protein-coupled receptor signaling pathway"/>
    <property type="evidence" value="ECO:0007669"/>
    <property type="project" value="TreeGrafter"/>
</dbReference>
<sequence>MPNQFFTSQVIRTVTSSTSFLCSSIMAFMITNSKNALGSPYKRIIFGLTISDILQSLGFILSPLAAPKDTPENFWARGNVSTCEATGFILTAGGTALPMYTFLLTFYFYMRVRKKMSPKDFSYKIERYCHVFIITWNLICSCIALFMDYYNPSRTGSFCTMKEYPLYCNSKPEEVGECQRGANGQKASFVLMGIPALISMLGMITTLIVLNVYVFEHERTYSMNKERREIGCCQMIMLQLRHLFCVCLPHRRTQGARNGQENLPPENPQAQQDIRNADLLQRSYARASLVQSSLYVIAFCFTYTFLIFDFLYVLISNKPNPEWTFIALSLTLPIGGLLNILVYTRPKVLKVKEKHPNFPKFVCLFLVIVSGGEAPDESAIQAALRSIMGDPDYGRRVLSTSDAREEEAQGQDDEELFSWDDDLGVISNIFNLYGSNSKDGSGFSYEVERESISDRLDSKLSLAESTTSKV</sequence>
<dbReference type="EMBL" id="BLLK01000027">
    <property type="protein sequence ID" value="GFH48104.1"/>
    <property type="molecule type" value="Genomic_DNA"/>
</dbReference>
<evidence type="ECO:0000256" key="2">
    <source>
        <dbReference type="ARBA" id="ARBA00022692"/>
    </source>
</evidence>
<feature type="transmembrane region" description="Helical" evidence="5">
    <location>
        <begin position="292"/>
        <end position="313"/>
    </location>
</feature>
<feature type="transmembrane region" description="Helical" evidence="5">
    <location>
        <begin position="12"/>
        <end position="32"/>
    </location>
</feature>
<dbReference type="AlphaFoldDB" id="A0AAD3CNU9"/>
<keyword evidence="4 5" id="KW-0472">Membrane</keyword>
<feature type="transmembrane region" description="Helical" evidence="5">
    <location>
        <begin position="128"/>
        <end position="147"/>
    </location>
</feature>
<feature type="transmembrane region" description="Helical" evidence="5">
    <location>
        <begin position="44"/>
        <end position="65"/>
    </location>
</feature>
<dbReference type="PANTHER" id="PTHR23112">
    <property type="entry name" value="G PROTEIN-COUPLED RECEPTOR 157-RELATED"/>
    <property type="match status" value="1"/>
</dbReference>
<accession>A0AAD3CNU9</accession>
<dbReference type="GO" id="GO:0004930">
    <property type="term" value="F:G protein-coupled receptor activity"/>
    <property type="evidence" value="ECO:0007669"/>
    <property type="project" value="TreeGrafter"/>
</dbReference>
<dbReference type="PANTHER" id="PTHR23112:SF0">
    <property type="entry name" value="TRANSMEMBRANE PROTEIN 116"/>
    <property type="match status" value="1"/>
</dbReference>
<evidence type="ECO:0000256" key="5">
    <source>
        <dbReference type="SAM" id="Phobius"/>
    </source>
</evidence>